<evidence type="ECO:0000313" key="4">
    <source>
        <dbReference type="Proteomes" id="UP001149090"/>
    </source>
</evidence>
<keyword evidence="1" id="KW-0812">Transmembrane</keyword>
<comment type="caution">
    <text evidence="3">The sequence shown here is derived from an EMBL/GenBank/DDBJ whole genome shotgun (WGS) entry which is preliminary data.</text>
</comment>
<keyword evidence="1" id="KW-0472">Membrane</keyword>
<gene>
    <name evidence="3" type="ORF">M0811_10936</name>
</gene>
<protein>
    <submittedName>
        <fullName evidence="3">Uncharacterized protein</fullName>
    </submittedName>
</protein>
<sequence length="105" mass="12240">MKKLFIIIIIILVFEITKNDEGCFWVGRTEEYSEYCLQKECFWCGQDDGDGMLYWCLEKEGLKCSGVRQHDLSCTVFDCNFASSSSFVFSLLNIFFILVPFFLII</sequence>
<organism evidence="3 4">
    <name type="scientific">Anaeramoeba ignava</name>
    <name type="common">Anaerobic marine amoeba</name>
    <dbReference type="NCBI Taxonomy" id="1746090"/>
    <lineage>
        <taxon>Eukaryota</taxon>
        <taxon>Metamonada</taxon>
        <taxon>Anaeramoebidae</taxon>
        <taxon>Anaeramoeba</taxon>
    </lineage>
</organism>
<keyword evidence="4" id="KW-1185">Reference proteome</keyword>
<reference evidence="3" key="1">
    <citation type="submission" date="2022-10" db="EMBL/GenBank/DDBJ databases">
        <title>Novel sulphate-reducing endosymbionts in the free-living metamonad Anaeramoeba.</title>
        <authorList>
            <person name="Jerlstrom-Hultqvist J."/>
            <person name="Cepicka I."/>
            <person name="Gallot-Lavallee L."/>
            <person name="Salas-Leiva D."/>
            <person name="Curtis B.A."/>
            <person name="Zahonova K."/>
            <person name="Pipaliya S."/>
            <person name="Dacks J."/>
            <person name="Roger A.J."/>
        </authorList>
    </citation>
    <scope>NUCLEOTIDE SEQUENCE</scope>
    <source>
        <strain evidence="3">BMAN</strain>
    </source>
</reference>
<name>A0A9Q0R7X0_ANAIG</name>
<feature type="chain" id="PRO_5040427877" evidence="2">
    <location>
        <begin position="20"/>
        <end position="105"/>
    </location>
</feature>
<dbReference type="AlphaFoldDB" id="A0A9Q0R7X0"/>
<accession>A0A9Q0R7X0</accession>
<evidence type="ECO:0000256" key="2">
    <source>
        <dbReference type="SAM" id="SignalP"/>
    </source>
</evidence>
<evidence type="ECO:0000256" key="1">
    <source>
        <dbReference type="SAM" id="Phobius"/>
    </source>
</evidence>
<keyword evidence="1" id="KW-1133">Transmembrane helix</keyword>
<proteinExistence type="predicted"/>
<feature type="transmembrane region" description="Helical" evidence="1">
    <location>
        <begin position="87"/>
        <end position="104"/>
    </location>
</feature>
<evidence type="ECO:0000313" key="3">
    <source>
        <dbReference type="EMBL" id="KAJ5070464.1"/>
    </source>
</evidence>
<dbReference type="EMBL" id="JAPDFW010000095">
    <property type="protein sequence ID" value="KAJ5070464.1"/>
    <property type="molecule type" value="Genomic_DNA"/>
</dbReference>
<feature type="signal peptide" evidence="2">
    <location>
        <begin position="1"/>
        <end position="19"/>
    </location>
</feature>
<keyword evidence="2" id="KW-0732">Signal</keyword>
<dbReference type="Proteomes" id="UP001149090">
    <property type="component" value="Unassembled WGS sequence"/>
</dbReference>